<dbReference type="PANTHER" id="PTHR14776">
    <property type="entry name" value="CADHERIN-LIKE AND PC-ESTERASE DOMAIN-CONTAINING PROTEIN 1"/>
    <property type="match status" value="1"/>
</dbReference>
<feature type="compositionally biased region" description="Polar residues" evidence="1">
    <location>
        <begin position="75"/>
        <end position="95"/>
    </location>
</feature>
<organism evidence="5 6">
    <name type="scientific">Owenia fusiformis</name>
    <name type="common">Polychaete worm</name>
    <dbReference type="NCBI Taxonomy" id="6347"/>
    <lineage>
        <taxon>Eukaryota</taxon>
        <taxon>Metazoa</taxon>
        <taxon>Spiralia</taxon>
        <taxon>Lophotrochozoa</taxon>
        <taxon>Annelida</taxon>
        <taxon>Polychaeta</taxon>
        <taxon>Sedentaria</taxon>
        <taxon>Canalipalpata</taxon>
        <taxon>Sabellida</taxon>
        <taxon>Oweniida</taxon>
        <taxon>Oweniidae</taxon>
        <taxon>Owenia</taxon>
    </lineage>
</organism>
<protein>
    <recommendedName>
        <fullName evidence="7">Cadherin-like and PC-esterase domain-containing protein 1</fullName>
    </recommendedName>
</protein>
<dbReference type="Pfam" id="PF24536">
    <property type="entry name" value="NXPE4_C"/>
    <property type="match status" value="1"/>
</dbReference>
<dbReference type="InterPro" id="IPR057106">
    <property type="entry name" value="NXPE4_C"/>
</dbReference>
<feature type="domain" description="Cadherin-like beta-sandwich-like" evidence="3">
    <location>
        <begin position="649"/>
        <end position="733"/>
    </location>
</feature>
<dbReference type="SUPFAM" id="SSF56059">
    <property type="entry name" value="Glutathione synthetase ATP-binding domain-like"/>
    <property type="match status" value="1"/>
</dbReference>
<dbReference type="Pfam" id="PF03133">
    <property type="entry name" value="TTL"/>
    <property type="match status" value="2"/>
</dbReference>
<evidence type="ECO:0000256" key="1">
    <source>
        <dbReference type="SAM" id="MobiDB-lite"/>
    </source>
</evidence>
<dbReference type="AlphaFoldDB" id="A0A8J1T6R5"/>
<dbReference type="Proteomes" id="UP000749559">
    <property type="component" value="Unassembled WGS sequence"/>
</dbReference>
<keyword evidence="6" id="KW-1185">Reference proteome</keyword>
<feature type="region of interest" description="Disordered" evidence="1">
    <location>
        <begin position="75"/>
        <end position="98"/>
    </location>
</feature>
<dbReference type="PANTHER" id="PTHR14776:SF1">
    <property type="entry name" value="CADHERIN-LIKE AND PC-ESTERASE DOMAIN-CONTAINING PROTEIN 1"/>
    <property type="match status" value="1"/>
</dbReference>
<feature type="transmembrane region" description="Helical" evidence="2">
    <location>
        <begin position="20"/>
        <end position="37"/>
    </location>
</feature>
<sequence>MRHIRTWIFVVASFTKVRKLFVAVWIIGTIAMLGSFMKSPGTFLSSSVLTEREEIEHVERNSAYRQQDTYPVYQQESNEGTNQEQKLNEGTNKEQVTTDEQRRLRIYIEQVEARYLASLRARRNLVLVRGNDKVIDRDLPLYKDALLKRGYGVEVETTTGIPWKGYNTSDKPEKKEDWLSVICMSFTDGETDCMQRENYTDMTPGQTINRIPGIRKSLWRKDGLCRTMNAVRHIPVLRDSNLSPLCYNLPEQQESFQSISRHTPISPWIIKSVLPAGSIHLLSPTRQPLLRTYKYSKTQPSVVQQYISNPLLVKGLPFSMRAFVLVTSFSPLRAYIHSEGLVQFRYSYERNFKKIPGKTWSFSQLRRYAMSKFNMETARVMWRNMESVIIQTLLAAELTVVQHYEHFGTADQPYDCSHCFQLLGIDLIFNSSFHPSVVEVNGQPHMQEGVVDVGLDNNDAKRNAVEDLVSLVFSTTPVASDVTKALLAVAPEQKIVEEFGCGPNPELCLTNKDILRLLHSRREVINKGNFQLLYPTPGGNKYSILMQQLHDFNQKLAGSSPHDNSHGTYTIHAFMSKLATYYSNIDSTEDVYSDESTEAVEFSNEQPPETLVENIFINKTQSKDKYVRHHCEEDLTSLSLLSGIFTEPAIALNFSPTVYIYDIEVAYDVQVVKIWAFAMNCHCEARTDSKIGPTSPTNYTLGLGTSTIALFVVDVSHTNPWIVNRYLINIHRRARGHHLGMFQANDEHVVCQLRHTCDLMTSNLDSCGLQPTEHLSWRSSFENYGTMPLCESGNVPGGWLVPCREDCSDDNNCYWGEARWQPDGCSYEILNEHQTQSCLDGKKVLFLGDSTNRGIMHYMMEAVNGTLTQIDKSHGIVVYNNLNFGRTSMAFAYYPQFWQPDANKRSLADTLTKLVQMAGPLNNNSNTVLVVGGVSWLMTKHFPLIISALNRIDLQGIKLVIKSMGTTNIEKMDVSEAIQHNAELTRCAQLYGLEVIQTFPMVLSRYKDFLQGKCACHFHKIKEIHSDKQVVQDSSSNKFQHLVRGQTSLNDHVTYHVDGDVNAAYSNILLNMLCQHKHS</sequence>
<reference evidence="5" key="1">
    <citation type="submission" date="2022-03" db="EMBL/GenBank/DDBJ databases">
        <authorList>
            <person name="Martin C."/>
        </authorList>
    </citation>
    <scope>NUCLEOTIDE SEQUENCE</scope>
</reference>
<accession>A0A8J1T6R5</accession>
<dbReference type="Gene3D" id="3.30.470.20">
    <property type="entry name" value="ATP-grasp fold, B domain"/>
    <property type="match status" value="1"/>
</dbReference>
<feature type="domain" description="NXPE C-terminal" evidence="4">
    <location>
        <begin position="820"/>
        <end position="1032"/>
    </location>
</feature>
<evidence type="ECO:0000313" key="6">
    <source>
        <dbReference type="Proteomes" id="UP000749559"/>
    </source>
</evidence>
<keyword evidence="2" id="KW-1133">Transmembrane helix</keyword>
<evidence type="ECO:0000259" key="4">
    <source>
        <dbReference type="Pfam" id="PF24536"/>
    </source>
</evidence>
<dbReference type="OrthoDB" id="2016263at2759"/>
<evidence type="ECO:0000313" key="5">
    <source>
        <dbReference type="EMBL" id="CAH1784586.1"/>
    </source>
</evidence>
<dbReference type="PROSITE" id="PS51221">
    <property type="entry name" value="TTL"/>
    <property type="match status" value="1"/>
</dbReference>
<proteinExistence type="predicted"/>
<evidence type="ECO:0000259" key="3">
    <source>
        <dbReference type="Pfam" id="PF12733"/>
    </source>
</evidence>
<gene>
    <name evidence="5" type="ORF">OFUS_LOCUS10755</name>
</gene>
<dbReference type="Pfam" id="PF12733">
    <property type="entry name" value="Cadherin-like"/>
    <property type="match status" value="1"/>
</dbReference>
<comment type="caution">
    <text evidence="5">The sequence shown here is derived from an EMBL/GenBank/DDBJ whole genome shotgun (WGS) entry which is preliminary data.</text>
</comment>
<name>A0A8J1T6R5_OWEFU</name>
<evidence type="ECO:0008006" key="7">
    <source>
        <dbReference type="Google" id="ProtNLM"/>
    </source>
</evidence>
<evidence type="ECO:0000256" key="2">
    <source>
        <dbReference type="SAM" id="Phobius"/>
    </source>
</evidence>
<dbReference type="EMBL" id="CAIIXF020000005">
    <property type="protein sequence ID" value="CAH1784586.1"/>
    <property type="molecule type" value="Genomic_DNA"/>
</dbReference>
<dbReference type="InterPro" id="IPR025883">
    <property type="entry name" value="Cadherin-like_domain"/>
</dbReference>
<keyword evidence="2" id="KW-0812">Transmembrane</keyword>
<dbReference type="InterPro" id="IPR004344">
    <property type="entry name" value="TTL/TTLL_fam"/>
</dbReference>
<keyword evidence="2" id="KW-0472">Membrane</keyword>